<dbReference type="SUPFAM" id="SSF48576">
    <property type="entry name" value="Terpenoid synthases"/>
    <property type="match status" value="1"/>
</dbReference>
<dbReference type="AlphaFoldDB" id="A0A0G2F5N3"/>
<proteinExistence type="predicted"/>
<keyword evidence="2" id="KW-1185">Reference proteome</keyword>
<protein>
    <submittedName>
        <fullName evidence="1">Putative terpene synthase metal binding domain-containing protein</fullName>
    </submittedName>
</protein>
<gene>
    <name evidence="1" type="ORF">UCDDA912_g10530</name>
</gene>
<comment type="caution">
    <text evidence="1">The sequence shown here is derived from an EMBL/GenBank/DDBJ whole genome shotgun (WGS) entry which is preliminary data.</text>
</comment>
<dbReference type="EMBL" id="LCUC01000694">
    <property type="protein sequence ID" value="KKY29546.1"/>
    <property type="molecule type" value="Genomic_DNA"/>
</dbReference>
<sequence length="100" mass="11746">MVALCRMNGMSAQEAFDMVGKLLQERYRRWDVVEGQVRSWGKEVDAQAQRYIEAIKCVVKANLYWSFESERYLGRNSNDVRRTRKVRVLANPPFLSKTKD</sequence>
<evidence type="ECO:0000313" key="2">
    <source>
        <dbReference type="Proteomes" id="UP000034680"/>
    </source>
</evidence>
<accession>A0A0G2F5N3</accession>
<dbReference type="Gene3D" id="1.10.600.10">
    <property type="entry name" value="Farnesyl Diphosphate Synthase"/>
    <property type="match status" value="1"/>
</dbReference>
<dbReference type="InterPro" id="IPR008949">
    <property type="entry name" value="Isoprenoid_synthase_dom_sf"/>
</dbReference>
<evidence type="ECO:0000313" key="1">
    <source>
        <dbReference type="EMBL" id="KKY29546.1"/>
    </source>
</evidence>
<dbReference type="OrthoDB" id="6486656at2759"/>
<dbReference type="Proteomes" id="UP000034680">
    <property type="component" value="Unassembled WGS sequence"/>
</dbReference>
<organism evidence="1 2">
    <name type="scientific">Diaporthe ampelina</name>
    <dbReference type="NCBI Taxonomy" id="1214573"/>
    <lineage>
        <taxon>Eukaryota</taxon>
        <taxon>Fungi</taxon>
        <taxon>Dikarya</taxon>
        <taxon>Ascomycota</taxon>
        <taxon>Pezizomycotina</taxon>
        <taxon>Sordariomycetes</taxon>
        <taxon>Sordariomycetidae</taxon>
        <taxon>Diaporthales</taxon>
        <taxon>Diaporthaceae</taxon>
        <taxon>Diaporthe</taxon>
    </lineage>
</organism>
<reference evidence="1 2" key="1">
    <citation type="submission" date="2015-05" db="EMBL/GenBank/DDBJ databases">
        <title>Distinctive expansion of gene families associated with plant cell wall degradation and secondary metabolism in the genomes of grapevine trunk pathogens.</title>
        <authorList>
            <person name="Lawrence D.P."/>
            <person name="Travadon R."/>
            <person name="Rolshausen P.E."/>
            <person name="Baumgartner K."/>
        </authorList>
    </citation>
    <scope>NUCLEOTIDE SEQUENCE [LARGE SCALE GENOMIC DNA]</scope>
    <source>
        <strain evidence="1">DA912</strain>
    </source>
</reference>
<reference evidence="1 2" key="2">
    <citation type="submission" date="2015-05" db="EMBL/GenBank/DDBJ databases">
        <authorList>
            <person name="Morales-Cruz A."/>
            <person name="Amrine K.C."/>
            <person name="Cantu D."/>
        </authorList>
    </citation>
    <scope>NUCLEOTIDE SEQUENCE [LARGE SCALE GENOMIC DNA]</scope>
    <source>
        <strain evidence="1">DA912</strain>
    </source>
</reference>
<name>A0A0G2F5N3_9PEZI</name>
<dbReference type="STRING" id="1214573.A0A0G2F5N3"/>